<protein>
    <submittedName>
        <fullName evidence="1">Bacillithiol system redox-active protein YtxJ</fullName>
    </submittedName>
</protein>
<dbReference type="InterPro" id="IPR022551">
    <property type="entry name" value="BrxC"/>
</dbReference>
<organism evidence="1 2">
    <name type="scientific">Paenibacillus montanisoli</name>
    <dbReference type="NCBI Taxonomy" id="2081970"/>
    <lineage>
        <taxon>Bacteria</taxon>
        <taxon>Bacillati</taxon>
        <taxon>Bacillota</taxon>
        <taxon>Bacilli</taxon>
        <taxon>Bacillales</taxon>
        <taxon>Paenibacillaceae</taxon>
        <taxon>Paenibacillus</taxon>
    </lineage>
</organism>
<dbReference type="NCBIfam" id="TIGR04019">
    <property type="entry name" value="B_thiol_YtxJ"/>
    <property type="match status" value="1"/>
</dbReference>
<evidence type="ECO:0000313" key="1">
    <source>
        <dbReference type="EMBL" id="RAP78185.1"/>
    </source>
</evidence>
<dbReference type="Gene3D" id="3.40.30.10">
    <property type="entry name" value="Glutaredoxin"/>
    <property type="match status" value="1"/>
</dbReference>
<name>A0A328UBA3_9BACL</name>
<evidence type="ECO:0000313" key="2">
    <source>
        <dbReference type="Proteomes" id="UP000249260"/>
    </source>
</evidence>
<sequence>MSQLKEIQTIEEWQAALESSSKRPLVVFKHSTTCPVSANAFTEFSNYLKNNEAASADTDFILVKVIESRPVSNQIAEDTSVKHESPQIILIKDKAKYWTASHWSITEAHMNAVMN</sequence>
<keyword evidence="2" id="KW-1185">Reference proteome</keyword>
<proteinExistence type="predicted"/>
<reference evidence="1 2" key="1">
    <citation type="submission" date="2018-06" db="EMBL/GenBank/DDBJ databases">
        <title>Paenibacillus montanisoli sp. nov., isolated from mountain area soil.</title>
        <authorList>
            <person name="Wu M."/>
        </authorList>
    </citation>
    <scope>NUCLEOTIDE SEQUENCE [LARGE SCALE GENOMIC DNA]</scope>
    <source>
        <strain evidence="1 2">RA17</strain>
    </source>
</reference>
<dbReference type="OrthoDB" id="677051at2"/>
<dbReference type="Pfam" id="PF11009">
    <property type="entry name" value="BrxC"/>
    <property type="match status" value="1"/>
</dbReference>
<accession>A0A328UBA3</accession>
<comment type="caution">
    <text evidence="1">The sequence shown here is derived from an EMBL/GenBank/DDBJ whole genome shotgun (WGS) entry which is preliminary data.</text>
</comment>
<dbReference type="Proteomes" id="UP000249260">
    <property type="component" value="Unassembled WGS sequence"/>
</dbReference>
<gene>
    <name evidence="1" type="primary">ytxJ</name>
    <name evidence="1" type="ORF">DL346_07070</name>
</gene>
<dbReference type="EMBL" id="QLUW01000001">
    <property type="protein sequence ID" value="RAP78185.1"/>
    <property type="molecule type" value="Genomic_DNA"/>
</dbReference>
<dbReference type="RefSeq" id="WP_112881309.1">
    <property type="nucleotide sequence ID" value="NZ_QLUW01000001.1"/>
</dbReference>
<dbReference type="AlphaFoldDB" id="A0A328UBA3"/>